<dbReference type="AlphaFoldDB" id="A0A6G9RNQ9"/>
<proteinExistence type="predicted"/>
<name>A0A6G9RNQ9_9ENTR</name>
<evidence type="ECO:0000313" key="2">
    <source>
        <dbReference type="Proteomes" id="UP000503580"/>
    </source>
</evidence>
<dbReference type="KEGG" id="kgn:GY169_17355"/>
<evidence type="ECO:0000313" key="1">
    <source>
        <dbReference type="EMBL" id="QIR28462.1"/>
    </source>
</evidence>
<dbReference type="Proteomes" id="UP000503580">
    <property type="component" value="Chromosome"/>
</dbReference>
<dbReference type="RefSeq" id="WP_167576440.1">
    <property type="nucleotide sequence ID" value="NZ_CP050321.1"/>
</dbReference>
<protein>
    <submittedName>
        <fullName evidence="1">Uncharacterized protein</fullName>
    </submittedName>
</protein>
<sequence>MANGISPPSFFERQKNIDMFSSFFCHIGYIKMNILRLFCSAPVAKLPSYTSSEISHSAKKFINELQSIRNTAETKGSKVSSMYHKTEHYAGKLASSAEKGNIKDTLKYVGKLQKHSDDLFSATGSPFTRSAITAAKVERSNIASELLRNKLSLR</sequence>
<organism evidence="1 2">
    <name type="scientific">Kluyvera genomosp. 3</name>
    <dbReference type="NCBI Taxonomy" id="2774055"/>
    <lineage>
        <taxon>Bacteria</taxon>
        <taxon>Pseudomonadati</taxon>
        <taxon>Pseudomonadota</taxon>
        <taxon>Gammaproteobacteria</taxon>
        <taxon>Enterobacterales</taxon>
        <taxon>Enterobacteriaceae</taxon>
        <taxon>Kluyvera</taxon>
    </lineage>
</organism>
<reference evidence="1 2" key="1">
    <citation type="submission" date="2020-02" db="EMBL/GenBank/DDBJ databases">
        <title>Whole genome PO2S7.</title>
        <authorList>
            <person name="Singha K.M."/>
        </authorList>
    </citation>
    <scope>NUCLEOTIDE SEQUENCE [LARGE SCALE GENOMIC DNA]</scope>
    <source>
        <strain evidence="1 2">PO2S7</strain>
    </source>
</reference>
<accession>A0A6G9RNQ9</accession>
<keyword evidence="2" id="KW-1185">Reference proteome</keyword>
<dbReference type="EMBL" id="CP050321">
    <property type="protein sequence ID" value="QIR28462.1"/>
    <property type="molecule type" value="Genomic_DNA"/>
</dbReference>
<gene>
    <name evidence="1" type="ORF">GY169_17355</name>
</gene>